<feature type="binding site" evidence="5">
    <location>
        <position position="27"/>
    </location>
    <ligand>
        <name>Ca(2+)</name>
        <dbReference type="ChEBI" id="CHEBI:29108"/>
    </ligand>
</feature>
<proteinExistence type="inferred from homology"/>
<dbReference type="STRING" id="45351.A7RYD8"/>
<evidence type="ECO:0000256" key="5">
    <source>
        <dbReference type="PIRSR" id="PIRSR601211-2"/>
    </source>
</evidence>
<feature type="disulfide bond" evidence="6">
    <location>
        <begin position="46"/>
        <end position="90"/>
    </location>
</feature>
<dbReference type="GO" id="GO:0005509">
    <property type="term" value="F:calcium ion binding"/>
    <property type="evidence" value="ECO:0000318"/>
    <property type="project" value="GO_Central"/>
</dbReference>
<dbReference type="AlphaFoldDB" id="A7RYD8"/>
<dbReference type="CDD" id="cd00125">
    <property type="entry name" value="PLA2c"/>
    <property type="match status" value="1"/>
</dbReference>
<dbReference type="PANTHER" id="PTHR11716:SF51">
    <property type="entry name" value="PHOSPHOLIPASE A2"/>
    <property type="match status" value="1"/>
</dbReference>
<dbReference type="GO" id="GO:0046470">
    <property type="term" value="P:phosphatidylcholine metabolic process"/>
    <property type="evidence" value="ECO:0000318"/>
    <property type="project" value="GO_Central"/>
</dbReference>
<dbReference type="InterPro" id="IPR001211">
    <property type="entry name" value="PLA2"/>
</dbReference>
<feature type="non-terminal residue" evidence="9">
    <location>
        <position position="107"/>
    </location>
</feature>
<dbReference type="FunFam" id="1.20.90.10:FF:000015">
    <property type="entry name" value="Phospholipase A(2)"/>
    <property type="match status" value="1"/>
</dbReference>
<gene>
    <name evidence="9" type="ORF">NEMVEDRAFT_v1g29089</name>
</gene>
<dbReference type="GO" id="GO:0016042">
    <property type="term" value="P:lipid catabolic process"/>
    <property type="evidence" value="ECO:0007669"/>
    <property type="project" value="InterPro"/>
</dbReference>
<evidence type="ECO:0000256" key="3">
    <source>
        <dbReference type="ARBA" id="ARBA00023157"/>
    </source>
</evidence>
<evidence type="ECO:0000259" key="8">
    <source>
        <dbReference type="SMART" id="SM00085"/>
    </source>
</evidence>
<sequence>QFGRMVKCATGRRAWDYNGYGNWCGRGGRGTPVDGVDRCCMVHDHCWDRLVHCRPYSNKYSYSVSDRHPSCSITCNAGNNDSCEQSICNCDKAAAECFARNTYNPNN</sequence>
<evidence type="ECO:0000256" key="7">
    <source>
        <dbReference type="RuleBase" id="RU003654"/>
    </source>
</evidence>
<evidence type="ECO:0000256" key="6">
    <source>
        <dbReference type="PIRSR" id="PIRSR601211-3"/>
    </source>
</evidence>
<feature type="active site" evidence="4">
    <location>
        <position position="43"/>
    </location>
</feature>
<feature type="binding site" evidence="5">
    <location>
        <position position="25"/>
    </location>
    <ligand>
        <name>Ca(2+)</name>
        <dbReference type="ChEBI" id="CHEBI:29108"/>
    </ligand>
</feature>
<keyword evidence="5" id="KW-0106">Calcium</keyword>
<dbReference type="PRINTS" id="PR00389">
    <property type="entry name" value="PHPHLIPASEA2"/>
</dbReference>
<protein>
    <recommendedName>
        <fullName evidence="8">Phospholipase A2-like central domain-containing protein</fullName>
    </recommendedName>
</protein>
<dbReference type="GO" id="GO:0047498">
    <property type="term" value="F:calcium-dependent phospholipase A2 activity"/>
    <property type="evidence" value="ECO:0000318"/>
    <property type="project" value="GO_Central"/>
</dbReference>
<dbReference type="InterPro" id="IPR036444">
    <property type="entry name" value="PLipase_A2_dom_sf"/>
</dbReference>
<keyword evidence="5" id="KW-0479">Metal-binding</keyword>
<comment type="subcellular location">
    <subcellularLocation>
        <location evidence="1">Secreted</location>
    </subcellularLocation>
</comment>
<accession>A7RYD8</accession>
<feature type="active site" evidence="4">
    <location>
        <position position="91"/>
    </location>
</feature>
<dbReference type="InterPro" id="IPR033112">
    <property type="entry name" value="PLA2_Asp_AS"/>
</dbReference>
<dbReference type="SMART" id="SM00085">
    <property type="entry name" value="PA2c"/>
    <property type="match status" value="1"/>
</dbReference>
<feature type="non-terminal residue" evidence="9">
    <location>
        <position position="1"/>
    </location>
</feature>
<keyword evidence="3 6" id="KW-1015">Disulfide bond</keyword>
<feature type="disulfide bond" evidence="6">
    <location>
        <begin position="53"/>
        <end position="83"/>
    </location>
</feature>
<feature type="disulfide bond" evidence="6">
    <location>
        <begin position="75"/>
        <end position="88"/>
    </location>
</feature>
<comment type="similarity">
    <text evidence="7">Belongs to the phospholipase A2 family.</text>
</comment>
<evidence type="ECO:0000256" key="2">
    <source>
        <dbReference type="ARBA" id="ARBA00022525"/>
    </source>
</evidence>
<feature type="binding site" evidence="5">
    <location>
        <position position="44"/>
    </location>
    <ligand>
        <name>Ca(2+)</name>
        <dbReference type="ChEBI" id="CHEBI:29108"/>
    </ligand>
</feature>
<dbReference type="GO" id="GO:0046471">
    <property type="term" value="P:phosphatidylglycerol metabolic process"/>
    <property type="evidence" value="ECO:0000318"/>
    <property type="project" value="GO_Central"/>
</dbReference>
<dbReference type="InterPro" id="IPR033113">
    <property type="entry name" value="PLA2_histidine"/>
</dbReference>
<evidence type="ECO:0000256" key="1">
    <source>
        <dbReference type="ARBA" id="ARBA00004613"/>
    </source>
</evidence>
<keyword evidence="10" id="KW-1185">Reference proteome</keyword>
<dbReference type="GO" id="GO:0005543">
    <property type="term" value="F:phospholipid binding"/>
    <property type="evidence" value="ECO:0000318"/>
    <property type="project" value="GO_Central"/>
</dbReference>
<dbReference type="PhylomeDB" id="A7RYD8"/>
<reference evidence="9 10" key="1">
    <citation type="journal article" date="2007" name="Science">
        <title>Sea anemone genome reveals ancestral eumetazoan gene repertoire and genomic organization.</title>
        <authorList>
            <person name="Putnam N.H."/>
            <person name="Srivastava M."/>
            <person name="Hellsten U."/>
            <person name="Dirks B."/>
            <person name="Chapman J."/>
            <person name="Salamov A."/>
            <person name="Terry A."/>
            <person name="Shapiro H."/>
            <person name="Lindquist E."/>
            <person name="Kapitonov V.V."/>
            <person name="Jurka J."/>
            <person name="Genikhovich G."/>
            <person name="Grigoriev I.V."/>
            <person name="Lucas S.M."/>
            <person name="Steele R.E."/>
            <person name="Finnerty J.R."/>
            <person name="Technau U."/>
            <person name="Martindale M.Q."/>
            <person name="Rokhsar D.S."/>
        </authorList>
    </citation>
    <scope>NUCLEOTIDE SEQUENCE [LARGE SCALE GENOMIC DNA]</scope>
    <source>
        <strain evidence="10">CH2 X CH6</strain>
    </source>
</reference>
<dbReference type="EMBL" id="DS469553">
    <property type="protein sequence ID" value="EDO43504.1"/>
    <property type="molecule type" value="Genomic_DNA"/>
</dbReference>
<dbReference type="Pfam" id="PF00068">
    <property type="entry name" value="Phospholip_A2_1"/>
    <property type="match status" value="1"/>
</dbReference>
<dbReference type="eggNOG" id="KOG4087">
    <property type="taxonomic scope" value="Eukaryota"/>
</dbReference>
<dbReference type="PROSITE" id="PS00118">
    <property type="entry name" value="PA2_HIS"/>
    <property type="match status" value="1"/>
</dbReference>
<dbReference type="SUPFAM" id="SSF48619">
    <property type="entry name" value="Phospholipase A2, PLA2"/>
    <property type="match status" value="1"/>
</dbReference>
<organism evidence="9 10">
    <name type="scientific">Nematostella vectensis</name>
    <name type="common">Starlet sea anemone</name>
    <dbReference type="NCBI Taxonomy" id="45351"/>
    <lineage>
        <taxon>Eukaryota</taxon>
        <taxon>Metazoa</taxon>
        <taxon>Cnidaria</taxon>
        <taxon>Anthozoa</taxon>
        <taxon>Hexacorallia</taxon>
        <taxon>Actiniaria</taxon>
        <taxon>Edwardsiidae</taxon>
        <taxon>Nematostella</taxon>
    </lineage>
</organism>
<keyword evidence="2" id="KW-0964">Secreted</keyword>
<dbReference type="PANTHER" id="PTHR11716">
    <property type="entry name" value="PHOSPHOLIPASE A2 FAMILY MEMBER"/>
    <property type="match status" value="1"/>
</dbReference>
<dbReference type="InterPro" id="IPR016090">
    <property type="entry name" value="PLA2-like_dom"/>
</dbReference>
<dbReference type="GO" id="GO:0050482">
    <property type="term" value="P:arachidonate secretion"/>
    <property type="evidence" value="ECO:0007669"/>
    <property type="project" value="InterPro"/>
</dbReference>
<dbReference type="PROSITE" id="PS00119">
    <property type="entry name" value="PA2_ASP"/>
    <property type="match status" value="1"/>
</dbReference>
<dbReference type="InParanoid" id="A7RYD8"/>
<dbReference type="OMA" id="KIVVECW"/>
<dbReference type="Gene3D" id="1.20.90.10">
    <property type="entry name" value="Phospholipase A2 domain"/>
    <property type="match status" value="1"/>
</dbReference>
<dbReference type="Proteomes" id="UP000001593">
    <property type="component" value="Unassembled WGS sequence"/>
</dbReference>
<feature type="disulfide bond" evidence="6">
    <location>
        <begin position="24"/>
        <end position="40"/>
    </location>
</feature>
<feature type="disulfide bond" evidence="6">
    <location>
        <begin position="39"/>
        <end position="97"/>
    </location>
</feature>
<dbReference type="HOGENOM" id="CLU_090683_1_1_1"/>
<comment type="cofactor">
    <cofactor evidence="5">
        <name>Ca(2+)</name>
        <dbReference type="ChEBI" id="CHEBI:29108"/>
    </cofactor>
    <text evidence="5">Binds 1 Ca(2+) ion per subunit.</text>
</comment>
<feature type="domain" description="Phospholipase A2-like central" evidence="8">
    <location>
        <begin position="1"/>
        <end position="107"/>
    </location>
</feature>
<evidence type="ECO:0000313" key="9">
    <source>
        <dbReference type="EMBL" id="EDO43504.1"/>
    </source>
</evidence>
<dbReference type="GO" id="GO:0005576">
    <property type="term" value="C:extracellular region"/>
    <property type="evidence" value="ECO:0007669"/>
    <property type="project" value="UniProtKB-SubCell"/>
</dbReference>
<evidence type="ECO:0000313" key="10">
    <source>
        <dbReference type="Proteomes" id="UP000001593"/>
    </source>
</evidence>
<name>A7RYD8_NEMVE</name>
<evidence type="ECO:0000256" key="4">
    <source>
        <dbReference type="PIRSR" id="PIRSR601211-1"/>
    </source>
</evidence>